<dbReference type="RefSeq" id="XP_016509030.1">
    <property type="nucleotide sequence ID" value="XM_016653544.1"/>
</dbReference>
<feature type="region of interest" description="Disordered" evidence="1">
    <location>
        <begin position="36"/>
        <end position="102"/>
    </location>
</feature>
<dbReference type="PANTHER" id="PTHR33240:SF8">
    <property type="entry name" value="OS03G0439900 PROTEIN"/>
    <property type="match status" value="1"/>
</dbReference>
<sequence length="306" mass="34840">MNGSRATRKLLSRLMKYPPTTWDEIHNAYCAEVRAGKDDLNGPTHRLTSVQAESRKDRRSDIRRDPVASRPNQERHLPYVRTTVVSSSRHEEGPPRSRTGTHRNEREIVYTLEKLGPKVKWPQKMRSDPNTRKSDALWTPQRIAERLGTHQGPLKPPSPARTIYMIIGGGDNASINNIKFTITHKLKRPITHKRYNELEESIIFDKSVTNGLAFPHYDALVITLQILDTDVRRIMVDDGSGTGIIHPRVLTQMKLKDKIVPCCIALIGFNNAVERTSGEITLPVLRVASLWRPHSTSWTRTRHTTS</sequence>
<accession>A0A1S4D6H2</accession>
<organism evidence="2">
    <name type="scientific">Nicotiana tabacum</name>
    <name type="common">Common tobacco</name>
    <dbReference type="NCBI Taxonomy" id="4097"/>
    <lineage>
        <taxon>Eukaryota</taxon>
        <taxon>Viridiplantae</taxon>
        <taxon>Streptophyta</taxon>
        <taxon>Embryophyta</taxon>
        <taxon>Tracheophyta</taxon>
        <taxon>Spermatophyta</taxon>
        <taxon>Magnoliopsida</taxon>
        <taxon>eudicotyledons</taxon>
        <taxon>Gunneridae</taxon>
        <taxon>Pentapetalae</taxon>
        <taxon>asterids</taxon>
        <taxon>lamiids</taxon>
        <taxon>Solanales</taxon>
        <taxon>Solanaceae</taxon>
        <taxon>Nicotianoideae</taxon>
        <taxon>Nicotianeae</taxon>
        <taxon>Nicotiana</taxon>
    </lineage>
</organism>
<reference evidence="2" key="1">
    <citation type="submission" date="2025-08" db="UniProtKB">
        <authorList>
            <consortium name="RefSeq"/>
        </authorList>
    </citation>
    <scope>IDENTIFICATION</scope>
</reference>
<dbReference type="KEGG" id="nta:107826557"/>
<dbReference type="OrthoDB" id="10380122at2759"/>
<gene>
    <name evidence="2" type="primary">LOC107826557</name>
</gene>
<dbReference type="PaxDb" id="4097-A0A1S4D6H2"/>
<evidence type="ECO:0000313" key="2">
    <source>
        <dbReference type="RefSeq" id="XP_016509030.1"/>
    </source>
</evidence>
<dbReference type="PANTHER" id="PTHR33240">
    <property type="entry name" value="OS08G0508500 PROTEIN"/>
    <property type="match status" value="1"/>
</dbReference>
<dbReference type="AlphaFoldDB" id="A0A1S4D6H2"/>
<name>A0A1S4D6H2_TOBAC</name>
<proteinExistence type="predicted"/>
<evidence type="ECO:0000256" key="1">
    <source>
        <dbReference type="SAM" id="MobiDB-lite"/>
    </source>
</evidence>
<protein>
    <submittedName>
        <fullName evidence="2">Uncharacterized protein</fullName>
    </submittedName>
</protein>
<feature type="compositionally biased region" description="Basic and acidic residues" evidence="1">
    <location>
        <begin position="53"/>
        <end position="77"/>
    </location>
</feature>